<protein>
    <submittedName>
        <fullName evidence="11">ABC transporter ATP-binding protein</fullName>
    </submittedName>
</protein>
<dbReference type="Gene3D" id="3.40.50.300">
    <property type="entry name" value="P-loop containing nucleotide triphosphate hydrolases"/>
    <property type="match status" value="1"/>
</dbReference>
<dbReference type="SMART" id="SM00382">
    <property type="entry name" value="AAA"/>
    <property type="match status" value="1"/>
</dbReference>
<accession>A0A4Z1B9E2</accession>
<dbReference type="PANTHER" id="PTHR43297">
    <property type="entry name" value="OLIGOPEPTIDE TRANSPORT ATP-BINDING PROTEIN APPD"/>
    <property type="match status" value="1"/>
</dbReference>
<name>A0A4Z1B9E2_9STAP</name>
<dbReference type="PROSITE" id="PS50893">
    <property type="entry name" value="ABC_TRANSPORTER_2"/>
    <property type="match status" value="1"/>
</dbReference>
<evidence type="ECO:0000256" key="7">
    <source>
        <dbReference type="ARBA" id="ARBA00022840"/>
    </source>
</evidence>
<dbReference type="Proteomes" id="UP000297459">
    <property type="component" value="Unassembled WGS sequence"/>
</dbReference>
<comment type="subcellular location">
    <subcellularLocation>
        <location evidence="1">Cell membrane</location>
        <topology evidence="1">Peripheral membrane protein</topology>
    </subcellularLocation>
</comment>
<evidence type="ECO:0000256" key="1">
    <source>
        <dbReference type="ARBA" id="ARBA00004202"/>
    </source>
</evidence>
<dbReference type="GO" id="GO:0005886">
    <property type="term" value="C:plasma membrane"/>
    <property type="evidence" value="ECO:0007669"/>
    <property type="project" value="UniProtKB-SubCell"/>
</dbReference>
<keyword evidence="3" id="KW-0813">Transport</keyword>
<evidence type="ECO:0000313" key="11">
    <source>
        <dbReference type="EMBL" id="TGN27048.1"/>
    </source>
</evidence>
<reference evidence="11 12" key="1">
    <citation type="submission" date="2019-04" db="EMBL/GenBank/DDBJ databases">
        <title>Genomic characterization of Staphylococcus petrasii strains.</title>
        <authorList>
            <person name="Vrbovska V."/>
            <person name="Kovarovic V."/>
            <person name="Maslanova I."/>
            <person name="Indrakova A."/>
            <person name="Petras P."/>
            <person name="Sedo O."/>
            <person name="Svec P."/>
            <person name="Fisarova L."/>
            <person name="Sedlacek I."/>
            <person name="Doskar J."/>
            <person name="Pantucek R."/>
        </authorList>
    </citation>
    <scope>NUCLEOTIDE SEQUENCE [LARGE SCALE GENOMIC DNA]</scope>
    <source>
        <strain evidence="11 12">CCM 8529</strain>
    </source>
</reference>
<dbReference type="InterPro" id="IPR050388">
    <property type="entry name" value="ABC_Ni/Peptide_Import"/>
</dbReference>
<feature type="domain" description="ABC transporter" evidence="10">
    <location>
        <begin position="12"/>
        <end position="242"/>
    </location>
</feature>
<keyword evidence="6" id="KW-0547">Nucleotide-binding</keyword>
<sequence length="254" mass="29233">MSNHQQKDNPIVNVEQLSVFDNDRILIDSVSLKVNKGDFHCIIGESGSGKSLLTRTILGMKRDNLRYQGSIKIDLGKTDAVFQDVYSNMFQNVTIGKHFQYLFEATKSTMTSEQQTEWVIEQMRLLGLNEGERLLKRYPFEMSGGMAQRIAFIMSLIRRPDVLFLDESTSALDTDNVERLMSYLIKVQQRYGMTIIFITHDINLVRNYATHISIMKNGRIIESGTAKAILNNPSEIYTQKLIEIAHRRRDYARN</sequence>
<keyword evidence="8" id="KW-1278">Translocase</keyword>
<dbReference type="EMBL" id="SRPJ01000003">
    <property type="protein sequence ID" value="TGN27048.1"/>
    <property type="molecule type" value="Genomic_DNA"/>
</dbReference>
<evidence type="ECO:0000256" key="4">
    <source>
        <dbReference type="ARBA" id="ARBA00022475"/>
    </source>
</evidence>
<keyword evidence="7 11" id="KW-0067">ATP-binding</keyword>
<dbReference type="PROSITE" id="PS00211">
    <property type="entry name" value="ABC_TRANSPORTER_1"/>
    <property type="match status" value="1"/>
</dbReference>
<evidence type="ECO:0000256" key="2">
    <source>
        <dbReference type="ARBA" id="ARBA00005417"/>
    </source>
</evidence>
<dbReference type="GO" id="GO:0016887">
    <property type="term" value="F:ATP hydrolysis activity"/>
    <property type="evidence" value="ECO:0007669"/>
    <property type="project" value="InterPro"/>
</dbReference>
<dbReference type="Pfam" id="PF00005">
    <property type="entry name" value="ABC_tran"/>
    <property type="match status" value="1"/>
</dbReference>
<evidence type="ECO:0000256" key="6">
    <source>
        <dbReference type="ARBA" id="ARBA00022741"/>
    </source>
</evidence>
<keyword evidence="9" id="KW-0472">Membrane</keyword>
<dbReference type="InterPro" id="IPR027417">
    <property type="entry name" value="P-loop_NTPase"/>
</dbReference>
<comment type="similarity">
    <text evidence="2">Belongs to the ABC transporter superfamily.</text>
</comment>
<dbReference type="RefSeq" id="WP_126564819.1">
    <property type="nucleotide sequence ID" value="NZ_BMCY01000003.1"/>
</dbReference>
<evidence type="ECO:0000256" key="8">
    <source>
        <dbReference type="ARBA" id="ARBA00022967"/>
    </source>
</evidence>
<dbReference type="InterPro" id="IPR003593">
    <property type="entry name" value="AAA+_ATPase"/>
</dbReference>
<comment type="caution">
    <text evidence="11">The sequence shown here is derived from an EMBL/GenBank/DDBJ whole genome shotgun (WGS) entry which is preliminary data.</text>
</comment>
<dbReference type="GO" id="GO:0005524">
    <property type="term" value="F:ATP binding"/>
    <property type="evidence" value="ECO:0007669"/>
    <property type="project" value="UniProtKB-KW"/>
</dbReference>
<dbReference type="InterPro" id="IPR003439">
    <property type="entry name" value="ABC_transporter-like_ATP-bd"/>
</dbReference>
<gene>
    <name evidence="11" type="ORF">E2558_08020</name>
</gene>
<keyword evidence="5" id="KW-0997">Cell inner membrane</keyword>
<dbReference type="AlphaFoldDB" id="A0A4Z1B9E2"/>
<dbReference type="SUPFAM" id="SSF52540">
    <property type="entry name" value="P-loop containing nucleoside triphosphate hydrolases"/>
    <property type="match status" value="1"/>
</dbReference>
<keyword evidence="4" id="KW-1003">Cell membrane</keyword>
<evidence type="ECO:0000313" key="12">
    <source>
        <dbReference type="Proteomes" id="UP000297459"/>
    </source>
</evidence>
<evidence type="ECO:0000256" key="3">
    <source>
        <dbReference type="ARBA" id="ARBA00022448"/>
    </source>
</evidence>
<dbReference type="InterPro" id="IPR017871">
    <property type="entry name" value="ABC_transporter-like_CS"/>
</dbReference>
<evidence type="ECO:0000259" key="10">
    <source>
        <dbReference type="PROSITE" id="PS50893"/>
    </source>
</evidence>
<keyword evidence="12" id="KW-1185">Reference proteome</keyword>
<proteinExistence type="inferred from homology"/>
<evidence type="ECO:0000256" key="9">
    <source>
        <dbReference type="ARBA" id="ARBA00023136"/>
    </source>
</evidence>
<evidence type="ECO:0000256" key="5">
    <source>
        <dbReference type="ARBA" id="ARBA00022519"/>
    </source>
</evidence>
<organism evidence="11 12">
    <name type="scientific">Staphylococcus pragensis</name>
    <dbReference type="NCBI Taxonomy" id="1611836"/>
    <lineage>
        <taxon>Bacteria</taxon>
        <taxon>Bacillati</taxon>
        <taxon>Bacillota</taxon>
        <taxon>Bacilli</taxon>
        <taxon>Bacillales</taxon>
        <taxon>Staphylococcaceae</taxon>
        <taxon>Staphylococcus</taxon>
    </lineage>
</organism>
<dbReference type="PANTHER" id="PTHR43297:SF14">
    <property type="entry name" value="ATPASE AAA-TYPE CORE DOMAIN-CONTAINING PROTEIN"/>
    <property type="match status" value="1"/>
</dbReference>